<feature type="compositionally biased region" description="Pro residues" evidence="1">
    <location>
        <begin position="46"/>
        <end position="55"/>
    </location>
</feature>
<organism evidence="2">
    <name type="scientific">Cacopsylla melanoneura</name>
    <dbReference type="NCBI Taxonomy" id="428564"/>
    <lineage>
        <taxon>Eukaryota</taxon>
        <taxon>Metazoa</taxon>
        <taxon>Ecdysozoa</taxon>
        <taxon>Arthropoda</taxon>
        <taxon>Hexapoda</taxon>
        <taxon>Insecta</taxon>
        <taxon>Pterygota</taxon>
        <taxon>Neoptera</taxon>
        <taxon>Paraneoptera</taxon>
        <taxon>Hemiptera</taxon>
        <taxon>Sternorrhyncha</taxon>
        <taxon>Psylloidea</taxon>
        <taxon>Psyllidae</taxon>
        <taxon>Psyllinae</taxon>
        <taxon>Cacopsylla</taxon>
    </lineage>
</organism>
<feature type="compositionally biased region" description="Basic and acidic residues" evidence="1">
    <location>
        <begin position="1"/>
        <end position="22"/>
    </location>
</feature>
<proteinExistence type="predicted"/>
<dbReference type="EMBL" id="HBUF01601117">
    <property type="protein sequence ID" value="CAG6776145.1"/>
    <property type="molecule type" value="Transcribed_RNA"/>
</dbReference>
<evidence type="ECO:0000256" key="1">
    <source>
        <dbReference type="SAM" id="MobiDB-lite"/>
    </source>
</evidence>
<reference evidence="2" key="1">
    <citation type="submission" date="2021-05" db="EMBL/GenBank/DDBJ databases">
        <authorList>
            <person name="Alioto T."/>
            <person name="Alioto T."/>
            <person name="Gomez Garrido J."/>
        </authorList>
    </citation>
    <scope>NUCLEOTIDE SEQUENCE</scope>
</reference>
<dbReference type="AlphaFoldDB" id="A0A8D9F4K6"/>
<protein>
    <submittedName>
        <fullName evidence="2">Uncharacterized protein</fullName>
    </submittedName>
</protein>
<dbReference type="EMBL" id="HBUF01601114">
    <property type="protein sequence ID" value="CAG6776143.1"/>
    <property type="molecule type" value="Transcribed_RNA"/>
</dbReference>
<feature type="region of interest" description="Disordered" evidence="1">
    <location>
        <begin position="1"/>
        <end position="70"/>
    </location>
</feature>
<evidence type="ECO:0000313" key="2">
    <source>
        <dbReference type="EMBL" id="CAG6776144.1"/>
    </source>
</evidence>
<accession>A0A8D9F4K6</accession>
<name>A0A8D9F4K6_9HEMI</name>
<sequence>MVLEDTLRHIDSDDRDSEKGGDEDYAEASSLREAELNCHSLSDSPPSSPPPPLPVPNGNHEQEMFEEPVEEPQMVSLISLYSKLIKSKREKRKSLNYLKHVYCILLYTHILKILLPR</sequence>
<dbReference type="EMBL" id="HBUF01601115">
    <property type="protein sequence ID" value="CAG6776144.1"/>
    <property type="molecule type" value="Transcribed_RNA"/>
</dbReference>